<keyword evidence="1" id="KW-1133">Transmembrane helix</keyword>
<name>A0A0N5AMJ4_9BILA</name>
<keyword evidence="2" id="KW-1185">Reference proteome</keyword>
<feature type="transmembrane region" description="Helical" evidence="1">
    <location>
        <begin position="89"/>
        <end position="114"/>
    </location>
</feature>
<evidence type="ECO:0000313" key="3">
    <source>
        <dbReference type="WBParaSite" id="SMUV_0000580201-mRNA-1"/>
    </source>
</evidence>
<evidence type="ECO:0000256" key="1">
    <source>
        <dbReference type="SAM" id="Phobius"/>
    </source>
</evidence>
<proteinExistence type="predicted"/>
<evidence type="ECO:0000313" key="2">
    <source>
        <dbReference type="Proteomes" id="UP000046393"/>
    </source>
</evidence>
<sequence length="207" mass="24000">MLLKFVPTSAMTSILRSLITCCDIGVVRSSSQIINFTRKTHTRKGTETTDKLKFSETEAYLGCDRVALSAPPSFQFDYFQTSKFRRTRLSIWLISTTVLLLYFGYFSFHFYFVLTHVNISHFITVPEESSIPDRLWLLWPCYITKEPSDVDTLFDVPPHVLTAECERKRLLQEIGKAKKRGASTVLLEEELDYINFKEEAIMNDMKQ</sequence>
<dbReference type="AlphaFoldDB" id="A0A0N5AMJ4"/>
<reference evidence="3" key="1">
    <citation type="submission" date="2017-02" db="UniProtKB">
        <authorList>
            <consortium name="WormBaseParasite"/>
        </authorList>
    </citation>
    <scope>IDENTIFICATION</scope>
</reference>
<keyword evidence="1" id="KW-0472">Membrane</keyword>
<dbReference type="Proteomes" id="UP000046393">
    <property type="component" value="Unplaced"/>
</dbReference>
<protein>
    <submittedName>
        <fullName evidence="3">Uncharacterized protein</fullName>
    </submittedName>
</protein>
<dbReference type="STRING" id="451379.A0A0N5AMJ4"/>
<keyword evidence="1" id="KW-0812">Transmembrane</keyword>
<dbReference type="WBParaSite" id="SMUV_0000580201-mRNA-1">
    <property type="protein sequence ID" value="SMUV_0000580201-mRNA-1"/>
    <property type="gene ID" value="SMUV_0000580201"/>
</dbReference>
<accession>A0A0N5AMJ4</accession>
<organism evidence="2 3">
    <name type="scientific">Syphacia muris</name>
    <dbReference type="NCBI Taxonomy" id="451379"/>
    <lineage>
        <taxon>Eukaryota</taxon>
        <taxon>Metazoa</taxon>
        <taxon>Ecdysozoa</taxon>
        <taxon>Nematoda</taxon>
        <taxon>Chromadorea</taxon>
        <taxon>Rhabditida</taxon>
        <taxon>Spirurina</taxon>
        <taxon>Oxyuridomorpha</taxon>
        <taxon>Oxyuroidea</taxon>
        <taxon>Oxyuridae</taxon>
        <taxon>Syphacia</taxon>
    </lineage>
</organism>